<comment type="caution">
    <text evidence="2">The sequence shown here is derived from an EMBL/GenBank/DDBJ whole genome shotgun (WGS) entry which is preliminary data.</text>
</comment>
<dbReference type="EMBL" id="JBHSAF010000014">
    <property type="protein sequence ID" value="MFC3913940.1"/>
    <property type="molecule type" value="Genomic_DNA"/>
</dbReference>
<reference evidence="3" key="1">
    <citation type="journal article" date="2019" name="Int. J. Syst. Evol. Microbiol.">
        <title>The Global Catalogue of Microorganisms (GCM) 10K type strain sequencing project: providing services to taxonomists for standard genome sequencing and annotation.</title>
        <authorList>
            <consortium name="The Broad Institute Genomics Platform"/>
            <consortium name="The Broad Institute Genome Sequencing Center for Infectious Disease"/>
            <person name="Wu L."/>
            <person name="Ma J."/>
        </authorList>
    </citation>
    <scope>NUCLEOTIDE SEQUENCE [LARGE SCALE GENOMIC DNA]</scope>
    <source>
        <strain evidence="3">CCUG 54939</strain>
    </source>
</reference>
<dbReference type="PANTHER" id="PTHR10953:SF194">
    <property type="entry name" value="MOLYBDOPTERIN-SYNTHASE ADENYLYLTRANSFERASE"/>
    <property type="match status" value="1"/>
</dbReference>
<dbReference type="PANTHER" id="PTHR10953">
    <property type="entry name" value="UBIQUITIN-ACTIVATING ENZYME E1"/>
    <property type="match status" value="1"/>
</dbReference>
<protein>
    <submittedName>
        <fullName evidence="2">HesA/MoeB/ThiF family protein</fullName>
    </submittedName>
</protein>
<evidence type="ECO:0000259" key="1">
    <source>
        <dbReference type="Pfam" id="PF00899"/>
    </source>
</evidence>
<dbReference type="NCBIfam" id="NF004281">
    <property type="entry name" value="PRK05690.1"/>
    <property type="match status" value="1"/>
</dbReference>
<dbReference type="InterPro" id="IPR045886">
    <property type="entry name" value="ThiF/MoeB/HesA"/>
</dbReference>
<organism evidence="2 3">
    <name type="scientific">Pseudaeromonas sharmana</name>
    <dbReference type="NCBI Taxonomy" id="328412"/>
    <lineage>
        <taxon>Bacteria</taxon>
        <taxon>Pseudomonadati</taxon>
        <taxon>Pseudomonadota</taxon>
        <taxon>Gammaproteobacteria</taxon>
        <taxon>Aeromonadales</taxon>
        <taxon>Aeromonadaceae</taxon>
        <taxon>Pseudaeromonas</taxon>
    </lineage>
</organism>
<sequence length="258" mass="27969">MNHDACLSDGELLRYHRQINLKGWDLQGQERLKRSHVLIIGLGGLGCAASQYLATSGVGRLTLLDGDRVELSNLARQVLHSEASLGQHKVVSAARRLAELNPYLQLQALAEFADELNLPDLLHDVDLVLDCSDRRSSRELISWCCRAAGVALISAAVIRFEGQVVSFGWQPDEPCYRCLSQRFAEPDGSCVTNGVAGPLVGMVGSLQALQAVKWLSGAAVVPGGQLLLIDGRTLEFMTLTLQPDAECSICGQRHRLSA</sequence>
<gene>
    <name evidence="2" type="ORF">ACFOSS_10735</name>
</gene>
<feature type="domain" description="THIF-type NAD/FAD binding fold" evidence="1">
    <location>
        <begin position="15"/>
        <end position="248"/>
    </location>
</feature>
<dbReference type="CDD" id="cd00757">
    <property type="entry name" value="ThiF_MoeB_HesA_family"/>
    <property type="match status" value="1"/>
</dbReference>
<dbReference type="InterPro" id="IPR035985">
    <property type="entry name" value="Ubiquitin-activating_enz"/>
</dbReference>
<dbReference type="InterPro" id="IPR000594">
    <property type="entry name" value="ThiF_NAD_FAD-bd"/>
</dbReference>
<evidence type="ECO:0000313" key="2">
    <source>
        <dbReference type="EMBL" id="MFC3913940.1"/>
    </source>
</evidence>
<dbReference type="Gene3D" id="3.40.50.720">
    <property type="entry name" value="NAD(P)-binding Rossmann-like Domain"/>
    <property type="match status" value="1"/>
</dbReference>
<dbReference type="SUPFAM" id="SSF69572">
    <property type="entry name" value="Activating enzymes of the ubiquitin-like proteins"/>
    <property type="match status" value="1"/>
</dbReference>
<dbReference type="RefSeq" id="WP_377152353.1">
    <property type="nucleotide sequence ID" value="NZ_JBHSAF010000014.1"/>
</dbReference>
<evidence type="ECO:0000313" key="3">
    <source>
        <dbReference type="Proteomes" id="UP001595692"/>
    </source>
</evidence>
<keyword evidence="3" id="KW-1185">Reference proteome</keyword>
<dbReference type="Pfam" id="PF00899">
    <property type="entry name" value="ThiF"/>
    <property type="match status" value="1"/>
</dbReference>
<accession>A0ABV8CPI4</accession>
<name>A0ABV8CPI4_9GAMM</name>
<dbReference type="Proteomes" id="UP001595692">
    <property type="component" value="Unassembled WGS sequence"/>
</dbReference>
<proteinExistence type="predicted"/>